<accession>D1AD54</accession>
<dbReference type="EMBL" id="CP001738">
    <property type="protein sequence ID" value="ACY99363.1"/>
    <property type="molecule type" value="Genomic_DNA"/>
</dbReference>
<evidence type="ECO:0008006" key="5">
    <source>
        <dbReference type="Google" id="ProtNLM"/>
    </source>
</evidence>
<keyword evidence="2" id="KW-1133">Transmembrane helix</keyword>
<dbReference type="InterPro" id="IPR023346">
    <property type="entry name" value="Lysozyme-like_dom_sf"/>
</dbReference>
<name>D1AD54_THECD</name>
<sequence length="263" mass="29678">MRHSPGRIPDPPRRPAPRPGAAHRPPRPPHPPLPPAGRSGRRRKRRRLRLVRRVLTSNVTITLAAIAGLLAVALNITSLNPSEPKPPALAAELDLSTNELVALLTRTDMDAVAADAIAQAKRRAHLQQLEEERKARERAEWYRKNRDKIEAAKQAEKLRAINPSAAQNKAYGKLMNKLKGWEECWPSLENLWERESNWNERARNPYSGAYGIPQALPAEKLASAGADWRTSSPTQIAWGLGYIKARYGNPCKAWQFWQANHWY</sequence>
<dbReference type="HOGENOM" id="CLU_059319_3_1_11"/>
<keyword evidence="4" id="KW-1185">Reference proteome</keyword>
<keyword evidence="2" id="KW-0472">Membrane</keyword>
<evidence type="ECO:0000256" key="1">
    <source>
        <dbReference type="SAM" id="MobiDB-lite"/>
    </source>
</evidence>
<organism evidence="3 4">
    <name type="scientific">Thermomonospora curvata (strain ATCC 19995 / DSM 43183 / JCM 3096 / KCTC 9072 / NBRC 15933 / NCIMB 10081 / Henssen B9)</name>
    <dbReference type="NCBI Taxonomy" id="471852"/>
    <lineage>
        <taxon>Bacteria</taxon>
        <taxon>Bacillati</taxon>
        <taxon>Actinomycetota</taxon>
        <taxon>Actinomycetes</taxon>
        <taxon>Streptosporangiales</taxon>
        <taxon>Thermomonosporaceae</taxon>
        <taxon>Thermomonospora</taxon>
    </lineage>
</organism>
<keyword evidence="2" id="KW-0812">Transmembrane</keyword>
<feature type="region of interest" description="Disordered" evidence="1">
    <location>
        <begin position="1"/>
        <end position="46"/>
    </location>
</feature>
<proteinExistence type="predicted"/>
<dbReference type="eggNOG" id="COG3583">
    <property type="taxonomic scope" value="Bacteria"/>
</dbReference>
<dbReference type="Proteomes" id="UP000001918">
    <property type="component" value="Chromosome"/>
</dbReference>
<dbReference type="RefSeq" id="WP_012854147.1">
    <property type="nucleotide sequence ID" value="NC_013510.1"/>
</dbReference>
<dbReference type="STRING" id="471852.Tcur_3832"/>
<dbReference type="AlphaFoldDB" id="D1AD54"/>
<protein>
    <recommendedName>
        <fullName evidence="5">Transglycosylase SLT domain-containing protein</fullName>
    </recommendedName>
</protein>
<evidence type="ECO:0000313" key="4">
    <source>
        <dbReference type="Proteomes" id="UP000001918"/>
    </source>
</evidence>
<evidence type="ECO:0000256" key="2">
    <source>
        <dbReference type="SAM" id="Phobius"/>
    </source>
</evidence>
<feature type="transmembrane region" description="Helical" evidence="2">
    <location>
        <begin position="50"/>
        <end position="74"/>
    </location>
</feature>
<gene>
    <name evidence="3" type="ordered locus">Tcur_3832</name>
</gene>
<dbReference type="KEGG" id="tcu:Tcur_3832"/>
<reference evidence="3 4" key="1">
    <citation type="journal article" date="2011" name="Stand. Genomic Sci.">
        <title>Complete genome sequence of Thermomonospora curvata type strain (B9).</title>
        <authorList>
            <person name="Chertkov O."/>
            <person name="Sikorski J."/>
            <person name="Nolan M."/>
            <person name="Lapidus A."/>
            <person name="Lucas S."/>
            <person name="Del Rio T.G."/>
            <person name="Tice H."/>
            <person name="Cheng J.F."/>
            <person name="Goodwin L."/>
            <person name="Pitluck S."/>
            <person name="Liolios K."/>
            <person name="Ivanova N."/>
            <person name="Mavromatis K."/>
            <person name="Mikhailova N."/>
            <person name="Ovchinnikova G."/>
            <person name="Pati A."/>
            <person name="Chen A."/>
            <person name="Palaniappan K."/>
            <person name="Djao O.D."/>
            <person name="Land M."/>
            <person name="Hauser L."/>
            <person name="Chang Y.J."/>
            <person name="Jeffries C.D."/>
            <person name="Brettin T."/>
            <person name="Han C."/>
            <person name="Detter J.C."/>
            <person name="Rohde M."/>
            <person name="Goker M."/>
            <person name="Woyke T."/>
            <person name="Bristow J."/>
            <person name="Eisen J.A."/>
            <person name="Markowitz V."/>
            <person name="Hugenholtz P."/>
            <person name="Klenk H.P."/>
            <person name="Kyrpides N.C."/>
        </authorList>
    </citation>
    <scope>NUCLEOTIDE SEQUENCE [LARGE SCALE GENOMIC DNA]</scope>
    <source>
        <strain evidence="4">ATCC 19995 / DSM 43183 / JCM 3096 / KCTC 9072 / NBRC 15933 / NCIMB 10081 / Henssen B9</strain>
    </source>
</reference>
<dbReference type="SUPFAM" id="SSF53955">
    <property type="entry name" value="Lysozyme-like"/>
    <property type="match status" value="1"/>
</dbReference>
<evidence type="ECO:0000313" key="3">
    <source>
        <dbReference type="EMBL" id="ACY99363.1"/>
    </source>
</evidence>